<protein>
    <submittedName>
        <fullName evidence="1">Regulator of CtrA degradation</fullName>
    </submittedName>
</protein>
<dbReference type="Gene3D" id="1.10.8.930">
    <property type="entry name" value="Protein of unknown function DUF1465"/>
    <property type="match status" value="1"/>
</dbReference>
<keyword evidence="2" id="KW-1185">Reference proteome</keyword>
<proteinExistence type="predicted"/>
<sequence>MVQMAVSSKDKMVSFGERLAASEQFLALFREGMDLVAAAAAYLDGEGREQAKLLPREAALSYAVESMRLTTRLMQVASWLLLQRAVNEGELSRAEAFAEKRRVRLTRQNAAVAGAASADLPERLSELVELSLRVQARIIHLDRLFYKSRESRAAAILAASPVQGQIALLREAFAEVRSSAM</sequence>
<dbReference type="STRING" id="1612308.SAMN05444581_10319"/>
<evidence type="ECO:0000313" key="2">
    <source>
        <dbReference type="Proteomes" id="UP000198755"/>
    </source>
</evidence>
<dbReference type="AlphaFoldDB" id="A0A1I3XBZ6"/>
<dbReference type="OrthoDB" id="9799531at2"/>
<gene>
    <name evidence="1" type="ORF">SAMN05444581_10319</name>
</gene>
<dbReference type="Proteomes" id="UP000198755">
    <property type="component" value="Unassembled WGS sequence"/>
</dbReference>
<accession>A0A1I3XBZ6</accession>
<dbReference type="Pfam" id="PF07323">
    <property type="entry name" value="DUF1465"/>
    <property type="match status" value="1"/>
</dbReference>
<reference evidence="1 2" key="1">
    <citation type="submission" date="2016-10" db="EMBL/GenBank/DDBJ databases">
        <authorList>
            <person name="de Groot N.N."/>
        </authorList>
    </citation>
    <scope>NUCLEOTIDE SEQUENCE [LARGE SCALE GENOMIC DNA]</scope>
    <source>
        <strain evidence="1 2">NE2</strain>
    </source>
</reference>
<evidence type="ECO:0000313" key="1">
    <source>
        <dbReference type="EMBL" id="SFK17072.1"/>
    </source>
</evidence>
<name>A0A1I3XBZ6_9HYPH</name>
<dbReference type="EMBL" id="FOSN01000003">
    <property type="protein sequence ID" value="SFK17072.1"/>
    <property type="molecule type" value="Genomic_DNA"/>
</dbReference>
<organism evidence="1 2">
    <name type="scientific">Methylocapsa palsarum</name>
    <dbReference type="NCBI Taxonomy" id="1612308"/>
    <lineage>
        <taxon>Bacteria</taxon>
        <taxon>Pseudomonadati</taxon>
        <taxon>Pseudomonadota</taxon>
        <taxon>Alphaproteobacteria</taxon>
        <taxon>Hyphomicrobiales</taxon>
        <taxon>Beijerinckiaceae</taxon>
        <taxon>Methylocapsa</taxon>
    </lineage>
</organism>
<dbReference type="InterPro" id="IPR038301">
    <property type="entry name" value="AraC-like_sf"/>
</dbReference>
<dbReference type="InterPro" id="IPR010848">
    <property type="entry name" value="DUF1465"/>
</dbReference>